<evidence type="ECO:0000313" key="1">
    <source>
        <dbReference type="EMBL" id="GBL12346.1"/>
    </source>
</evidence>
<dbReference type="AlphaFoldDB" id="A0A2Z6UWU9"/>
<name>A0A2Z6UWU9_MICAE</name>
<accession>A0A2Z6UWU9</accession>
<organism evidence="1 2">
    <name type="scientific">Microcystis aeruginosa Sj</name>
    <dbReference type="NCBI Taxonomy" id="1979544"/>
    <lineage>
        <taxon>Bacteria</taxon>
        <taxon>Bacillati</taxon>
        <taxon>Cyanobacteriota</taxon>
        <taxon>Cyanophyceae</taxon>
        <taxon>Oscillatoriophycideae</taxon>
        <taxon>Chroococcales</taxon>
        <taxon>Microcystaceae</taxon>
        <taxon>Microcystis</taxon>
    </lineage>
</organism>
<gene>
    <name evidence="1" type="ORF">MSj_03862</name>
</gene>
<protein>
    <submittedName>
        <fullName evidence="1">Uncharacterized protein</fullName>
    </submittedName>
</protein>
<dbReference type="EMBL" id="BDSG01000145">
    <property type="protein sequence ID" value="GBL12346.1"/>
    <property type="molecule type" value="Genomic_DNA"/>
</dbReference>
<reference evidence="1 2" key="1">
    <citation type="journal article" date="2018" name="Front. Microbiol.">
        <title>Adaptation of the Freshwater Bloom-Forming Cyanobacterium Microcystis aeruginosa to Brackish Water Is Driven by Recent Horizontal Transfer of Sucrose Genes.</title>
        <authorList>
            <person name="Tanabe Y."/>
            <person name="Hodoki Y."/>
            <person name="Sano T."/>
            <person name="Tada K."/>
            <person name="Watanabe M.M."/>
        </authorList>
    </citation>
    <scope>NUCLEOTIDE SEQUENCE [LARGE SCALE GENOMIC DNA]</scope>
    <source>
        <strain evidence="1 2">Sj</strain>
    </source>
</reference>
<dbReference type="RefSeq" id="WP_110580476.1">
    <property type="nucleotide sequence ID" value="NZ_BDSG01000145.1"/>
</dbReference>
<dbReference type="Proteomes" id="UP000248272">
    <property type="component" value="Unassembled WGS sequence"/>
</dbReference>
<proteinExistence type="predicted"/>
<evidence type="ECO:0000313" key="2">
    <source>
        <dbReference type="Proteomes" id="UP000248272"/>
    </source>
</evidence>
<comment type="caution">
    <text evidence="1">The sequence shown here is derived from an EMBL/GenBank/DDBJ whole genome shotgun (WGS) entry which is preliminary data.</text>
</comment>
<sequence length="169" mass="19075">MQLIEALATDRARRVNTKYGERTVIDAVRRDNGEKVTVWRGGDDEYSQKYVIKNARLTLTLDNKGKYNLVEDPNLVNLGQPLPVETGTVPVKPVHNFNHKIEETSEKTSESDQSLLSPNQKKEIAQYIQEMAKLYGFCLTQADSLGVEGEDRRAIATTLYLSAQKKFSL</sequence>